<dbReference type="Gene3D" id="2.60.40.1650">
    <property type="entry name" value="Porin MspA (Ig-like beta-sandwich domain)"/>
    <property type="match status" value="2"/>
</dbReference>
<keyword evidence="1" id="KW-0732">Signal</keyword>
<sequence>MFNRRNRAAVSGLAAAATAIGLLSAGAASADTFIPLPGGEIIRDLPNGMTITVRLVGESATINPSLASTPLHRNTWVSGTAHVELTGGDRSSVGAKIAPGYVVGCQVDIGGGSLTGNGSTSLSDENVSVSSRAGGRLTLGPGQTGRHMLLDFEAPDDYGNEEHSRANSFRGPTGSVNWTDATLALDGCAGYAQARAFVLVKVRGAHGVSVVTLWGQPFSLG</sequence>
<dbReference type="EMBL" id="JAGGMR010000001">
    <property type="protein sequence ID" value="MBP2192405.1"/>
    <property type="molecule type" value="Genomic_DNA"/>
</dbReference>
<keyword evidence="3" id="KW-1185">Reference proteome</keyword>
<comment type="caution">
    <text evidence="2">The sequence shown here is derived from an EMBL/GenBank/DDBJ whole genome shotgun (WGS) entry which is preliminary data.</text>
</comment>
<evidence type="ECO:0000256" key="1">
    <source>
        <dbReference type="SAM" id="SignalP"/>
    </source>
</evidence>
<dbReference type="Proteomes" id="UP001519325">
    <property type="component" value="Unassembled WGS sequence"/>
</dbReference>
<proteinExistence type="predicted"/>
<evidence type="ECO:0000313" key="3">
    <source>
        <dbReference type="Proteomes" id="UP001519325"/>
    </source>
</evidence>
<accession>A0ABS4QL23</accession>
<gene>
    <name evidence="2" type="ORF">BJ987_005306</name>
</gene>
<evidence type="ECO:0000313" key="2">
    <source>
        <dbReference type="EMBL" id="MBP2192405.1"/>
    </source>
</evidence>
<dbReference type="InterPro" id="IPR015286">
    <property type="entry name" value="Porin_fam_mycobact-type"/>
</dbReference>
<name>A0ABS4QL23_9NOCA</name>
<feature type="signal peptide" evidence="1">
    <location>
        <begin position="1"/>
        <end position="30"/>
    </location>
</feature>
<organism evidence="2 3">
    <name type="scientific">Nocardia goodfellowii</name>
    <dbReference type="NCBI Taxonomy" id="882446"/>
    <lineage>
        <taxon>Bacteria</taxon>
        <taxon>Bacillati</taxon>
        <taxon>Actinomycetota</taxon>
        <taxon>Actinomycetes</taxon>
        <taxon>Mycobacteriales</taxon>
        <taxon>Nocardiaceae</taxon>
        <taxon>Nocardia</taxon>
    </lineage>
</organism>
<feature type="chain" id="PRO_5047487357" description="Porin" evidence="1">
    <location>
        <begin position="31"/>
        <end position="221"/>
    </location>
</feature>
<evidence type="ECO:0008006" key="4">
    <source>
        <dbReference type="Google" id="ProtNLM"/>
    </source>
</evidence>
<dbReference type="RefSeq" id="WP_209895209.1">
    <property type="nucleotide sequence ID" value="NZ_JAGGMR010000001.1"/>
</dbReference>
<dbReference type="Pfam" id="PF09203">
    <property type="entry name" value="MspA"/>
    <property type="match status" value="1"/>
</dbReference>
<reference evidence="2 3" key="1">
    <citation type="submission" date="2021-03" db="EMBL/GenBank/DDBJ databases">
        <title>Sequencing the genomes of 1000 actinobacteria strains.</title>
        <authorList>
            <person name="Klenk H.-P."/>
        </authorList>
    </citation>
    <scope>NUCLEOTIDE SEQUENCE [LARGE SCALE GENOMIC DNA]</scope>
    <source>
        <strain evidence="2 3">DSM 45516</strain>
    </source>
</reference>
<protein>
    <recommendedName>
        <fullName evidence="4">Porin</fullName>
    </recommendedName>
</protein>